<accession>A0ACC2ZUQ3</accession>
<evidence type="ECO:0000313" key="2">
    <source>
        <dbReference type="Proteomes" id="UP001172386"/>
    </source>
</evidence>
<evidence type="ECO:0000313" key="1">
    <source>
        <dbReference type="EMBL" id="KAJ9651298.1"/>
    </source>
</evidence>
<dbReference type="EMBL" id="JAPDRQ010000266">
    <property type="protein sequence ID" value="KAJ9651298.1"/>
    <property type="molecule type" value="Genomic_DNA"/>
</dbReference>
<proteinExistence type="predicted"/>
<gene>
    <name evidence="1" type="ORF">H2198_009420</name>
</gene>
<sequence length="1043" mass="115917">MADEMNRHRYSSSNVSDPENYDWNTGNESRNDDIRELRETLGEDLPTHIPPPASPITRKGRPELASDIGTYTGETVDETMMRLSNEFTAIAERDADTLVYIGIPPQEPGQSSREYKYIQRHFERPYLMRSDTLRRVNSSKLEKFLGPMSARTERRLKKQQVHKLVAQPERLKYYIDLSPVLNDDEALIQVTELTVPKGALTWHQKANDYCVEPSQICGRDTLNPPARTPVLPTPEFYIAEEKPEDVKNTPEGAKDKDDDFHDNGNEKNDDKKSPLVKPARNQVSLHELPVEEEYSSLRHHTTIGRLLHAIAGNDPKLNSAAKVWSFCMLAKYFDCAQSNVINHWVEGWLLQGNNNNFIQVNPSIAYRLATAIQSVWLTRCSFAVLVGKKAMLNAASEAELASPSWNKNRLNAPIFQYLDDDEVNRIDHAASSLHQRVKNSFAQIVAGTWMEMSRGIIMLKEMQLDDDYAQQVLEKLKRDLLSYVQRRVCTTITHELHSMTNDKNGERVFTSVAGVNAYNELPISLRVLTREYWAYLKSRDLNVEPGSSRYSLPQTVQLLKEAGLLDLHFEVDYISREKILGLIYELNRAQFPERYLPTAQSFVPDKARKTDIQASPSKLKNVPVNVNAESQPVATEKDDSTYKRRMQPLLDIFKAAKKTTISQTADAGSDQIPLAQYKDEDGILDWSDNETQDCDIVPSSGAEDPIQSKNTTALPTSTASVWVSAGGNIPSKPLPYRPAGSTFTPAAIDAAQQDKLSFIEACIPLRMRKRPSNAAELFDKAEQKFQDQHMSAAQQGLQERQLPPLDVPQEFETKVYPSARDVAAPAFPDQTSKVNRTDIIPPIFSPGEGYRGKKVLQEAFQDSPPRARGGREIISSPLAASTPHNRNSFTGNRRDGASDSITYSVSLFEGLNPCLSQVIWPLLTPGYQIDGTCDFEIPMGGVSTLLCLNEEEWKYLPLWAGGLDDGSGGVFTDGMEVPDAPDVEDGGFRGGAMGVIPGVGSSLGGSIAGSEFEDIATEVGVSTVGKASRVATDGTATVISLDD</sequence>
<dbReference type="Proteomes" id="UP001172386">
    <property type="component" value="Unassembled WGS sequence"/>
</dbReference>
<reference evidence="1" key="1">
    <citation type="submission" date="2022-10" db="EMBL/GenBank/DDBJ databases">
        <title>Culturing micro-colonial fungi from biological soil crusts in the Mojave desert and describing Neophaeococcomyces mojavensis, and introducing the new genera and species Taxawa tesnikishii.</title>
        <authorList>
            <person name="Kurbessoian T."/>
            <person name="Stajich J.E."/>
        </authorList>
    </citation>
    <scope>NUCLEOTIDE SEQUENCE</scope>
    <source>
        <strain evidence="1">JES_112</strain>
    </source>
</reference>
<protein>
    <submittedName>
        <fullName evidence="1">Uncharacterized protein</fullName>
    </submittedName>
</protein>
<name>A0ACC2ZUQ3_9EURO</name>
<comment type="caution">
    <text evidence="1">The sequence shown here is derived from an EMBL/GenBank/DDBJ whole genome shotgun (WGS) entry which is preliminary data.</text>
</comment>
<keyword evidence="2" id="KW-1185">Reference proteome</keyword>
<organism evidence="1 2">
    <name type="scientific">Neophaeococcomyces mojaviensis</name>
    <dbReference type="NCBI Taxonomy" id="3383035"/>
    <lineage>
        <taxon>Eukaryota</taxon>
        <taxon>Fungi</taxon>
        <taxon>Dikarya</taxon>
        <taxon>Ascomycota</taxon>
        <taxon>Pezizomycotina</taxon>
        <taxon>Eurotiomycetes</taxon>
        <taxon>Chaetothyriomycetidae</taxon>
        <taxon>Chaetothyriales</taxon>
        <taxon>Chaetothyriales incertae sedis</taxon>
        <taxon>Neophaeococcomyces</taxon>
    </lineage>
</organism>